<keyword evidence="3" id="KW-0813">Transport</keyword>
<dbReference type="NCBIfam" id="NF003838">
    <property type="entry name" value="PRK05420.1"/>
    <property type="match status" value="1"/>
</dbReference>
<name>A0A6J6X1B9_9ZZZZ</name>
<organism evidence="9">
    <name type="scientific">freshwater metagenome</name>
    <dbReference type="NCBI Taxonomy" id="449393"/>
    <lineage>
        <taxon>unclassified sequences</taxon>
        <taxon>metagenomes</taxon>
        <taxon>ecological metagenomes</taxon>
    </lineage>
</organism>
<dbReference type="InterPro" id="IPR022357">
    <property type="entry name" value="MIP_CS"/>
</dbReference>
<dbReference type="InterPro" id="IPR034294">
    <property type="entry name" value="Aquaporin_transptr"/>
</dbReference>
<evidence type="ECO:0000256" key="5">
    <source>
        <dbReference type="ARBA" id="ARBA00022692"/>
    </source>
</evidence>
<feature type="transmembrane region" description="Helical" evidence="8">
    <location>
        <begin position="168"/>
        <end position="187"/>
    </location>
</feature>
<evidence type="ECO:0000313" key="9">
    <source>
        <dbReference type="EMBL" id="CAB4789283.1"/>
    </source>
</evidence>
<feature type="transmembrane region" description="Helical" evidence="8">
    <location>
        <begin position="40"/>
        <end position="60"/>
    </location>
</feature>
<dbReference type="GO" id="GO:0015250">
    <property type="term" value="F:water channel activity"/>
    <property type="evidence" value="ECO:0007669"/>
    <property type="project" value="TreeGrafter"/>
</dbReference>
<feature type="transmembrane region" description="Helical" evidence="8">
    <location>
        <begin position="136"/>
        <end position="156"/>
    </location>
</feature>
<proteinExistence type="inferred from homology"/>
<dbReference type="InterPro" id="IPR023271">
    <property type="entry name" value="Aquaporin-like"/>
</dbReference>
<feature type="transmembrane region" description="Helical" evidence="8">
    <location>
        <begin position="89"/>
        <end position="109"/>
    </location>
</feature>
<evidence type="ECO:0000256" key="1">
    <source>
        <dbReference type="ARBA" id="ARBA00004651"/>
    </source>
</evidence>
<feature type="transmembrane region" description="Helical" evidence="8">
    <location>
        <begin position="212"/>
        <end position="233"/>
    </location>
</feature>
<feature type="transmembrane region" description="Helical" evidence="8">
    <location>
        <begin position="12"/>
        <end position="34"/>
    </location>
</feature>
<evidence type="ECO:0000256" key="2">
    <source>
        <dbReference type="ARBA" id="ARBA00006175"/>
    </source>
</evidence>
<protein>
    <submittedName>
        <fullName evidence="9">Unannotated protein</fullName>
    </submittedName>
</protein>
<evidence type="ECO:0000256" key="8">
    <source>
        <dbReference type="SAM" id="Phobius"/>
    </source>
</evidence>
<dbReference type="PRINTS" id="PR00783">
    <property type="entry name" value="MINTRINSICP"/>
</dbReference>
<evidence type="ECO:0000256" key="7">
    <source>
        <dbReference type="ARBA" id="ARBA00023136"/>
    </source>
</evidence>
<dbReference type="PANTHER" id="PTHR19139">
    <property type="entry name" value="AQUAPORIN TRANSPORTER"/>
    <property type="match status" value="1"/>
</dbReference>
<dbReference type="PANTHER" id="PTHR19139:SF199">
    <property type="entry name" value="MIP17260P"/>
    <property type="match status" value="1"/>
</dbReference>
<dbReference type="PROSITE" id="PS00221">
    <property type="entry name" value="MIP"/>
    <property type="match status" value="1"/>
</dbReference>
<gene>
    <name evidence="9" type="ORF">UFOPK2925_01315</name>
</gene>
<dbReference type="AlphaFoldDB" id="A0A6J6X1B9"/>
<dbReference type="SUPFAM" id="SSF81338">
    <property type="entry name" value="Aquaporin-like"/>
    <property type="match status" value="1"/>
</dbReference>
<evidence type="ECO:0000256" key="4">
    <source>
        <dbReference type="ARBA" id="ARBA00022475"/>
    </source>
</evidence>
<dbReference type="Pfam" id="PF00230">
    <property type="entry name" value="MIP"/>
    <property type="match status" value="1"/>
</dbReference>
<keyword evidence="6 8" id="KW-1133">Transmembrane helix</keyword>
<reference evidence="9" key="1">
    <citation type="submission" date="2020-05" db="EMBL/GenBank/DDBJ databases">
        <authorList>
            <person name="Chiriac C."/>
            <person name="Salcher M."/>
            <person name="Ghai R."/>
            <person name="Kavagutti S V."/>
        </authorList>
    </citation>
    <scope>NUCLEOTIDE SEQUENCE</scope>
</reference>
<sequence length="239" mass="24591">MNTKTRILIAEAIGTMILVIGGPGTAILATGYFGGFRNSVTLLGVALAFGLSLLVAAYAIGSISGCHINPAVTLGLWAIKKTKGGDVPFYLIGQILGGVIGGFVIFVIARSSTTAWTANATGFASNGYGDHSPGGFGLGAAIITEIVFTAVFVFIIASTSRKSMSPGFTGVVVGLALTLIHLISIPIDNTSVNPARSIATAVFQRGWAIEQLWVFIVFPIVGGLLGAGAWKALCPAEEF</sequence>
<dbReference type="Gene3D" id="1.20.1080.10">
    <property type="entry name" value="Glycerol uptake facilitator protein"/>
    <property type="match status" value="1"/>
</dbReference>
<keyword evidence="4" id="KW-1003">Cell membrane</keyword>
<evidence type="ECO:0000256" key="6">
    <source>
        <dbReference type="ARBA" id="ARBA00022989"/>
    </source>
</evidence>
<comment type="subcellular location">
    <subcellularLocation>
        <location evidence="1">Cell membrane</location>
        <topology evidence="1">Multi-pass membrane protein</topology>
    </subcellularLocation>
</comment>
<keyword evidence="5 8" id="KW-0812">Transmembrane</keyword>
<keyword evidence="7 8" id="KW-0472">Membrane</keyword>
<evidence type="ECO:0000256" key="3">
    <source>
        <dbReference type="ARBA" id="ARBA00022448"/>
    </source>
</evidence>
<dbReference type="InterPro" id="IPR000425">
    <property type="entry name" value="MIP"/>
</dbReference>
<comment type="similarity">
    <text evidence="2">Belongs to the MIP/aquaporin (TC 1.A.8) family.</text>
</comment>
<dbReference type="EMBL" id="CAEZZU010000225">
    <property type="protein sequence ID" value="CAB4789283.1"/>
    <property type="molecule type" value="Genomic_DNA"/>
</dbReference>
<accession>A0A6J6X1B9</accession>
<dbReference type="GO" id="GO:0005886">
    <property type="term" value="C:plasma membrane"/>
    <property type="evidence" value="ECO:0007669"/>
    <property type="project" value="UniProtKB-SubCell"/>
</dbReference>